<name>A0A1F5E8J0_9BACT</name>
<dbReference type="EMBL" id="MEZK01000005">
    <property type="protein sequence ID" value="OGD63712.1"/>
    <property type="molecule type" value="Genomic_DNA"/>
</dbReference>
<organism evidence="1 2">
    <name type="scientific">Candidatus Beckwithbacteria bacterium RBG_13_42_9</name>
    <dbReference type="NCBI Taxonomy" id="1797457"/>
    <lineage>
        <taxon>Bacteria</taxon>
        <taxon>Candidatus Beckwithiibacteriota</taxon>
    </lineage>
</organism>
<accession>A0A1F5E8J0</accession>
<evidence type="ECO:0000313" key="1">
    <source>
        <dbReference type="EMBL" id="OGD63712.1"/>
    </source>
</evidence>
<dbReference type="AlphaFoldDB" id="A0A1F5E8J0"/>
<evidence type="ECO:0000313" key="2">
    <source>
        <dbReference type="Proteomes" id="UP000177006"/>
    </source>
</evidence>
<reference evidence="1 2" key="1">
    <citation type="journal article" date="2016" name="Nat. Commun.">
        <title>Thousands of microbial genomes shed light on interconnected biogeochemical processes in an aquifer system.</title>
        <authorList>
            <person name="Anantharaman K."/>
            <person name="Brown C.T."/>
            <person name="Hug L.A."/>
            <person name="Sharon I."/>
            <person name="Castelle C.J."/>
            <person name="Probst A.J."/>
            <person name="Thomas B.C."/>
            <person name="Singh A."/>
            <person name="Wilkins M.J."/>
            <person name="Karaoz U."/>
            <person name="Brodie E.L."/>
            <person name="Williams K.H."/>
            <person name="Hubbard S.S."/>
            <person name="Banfield J.F."/>
        </authorList>
    </citation>
    <scope>NUCLEOTIDE SEQUENCE [LARGE SCALE GENOMIC DNA]</scope>
</reference>
<gene>
    <name evidence="1" type="ORF">A2160_03445</name>
</gene>
<sequence>MVSAVFISSKEVRILSPDQPPVRARWEEHYVTVVADSNQLAVKMLGEKDLVLPVGYSSEPNILFLDKWAIFPVSDQTAALVAGNPPPLAVRILLGGLAVL</sequence>
<dbReference type="Proteomes" id="UP000177006">
    <property type="component" value="Unassembled WGS sequence"/>
</dbReference>
<comment type="caution">
    <text evidence="1">The sequence shown here is derived from an EMBL/GenBank/DDBJ whole genome shotgun (WGS) entry which is preliminary data.</text>
</comment>
<protein>
    <submittedName>
        <fullName evidence="1">Uncharacterized protein</fullName>
    </submittedName>
</protein>
<dbReference type="STRING" id="1797457.A2160_03445"/>
<proteinExistence type="predicted"/>